<reference evidence="3 4" key="1">
    <citation type="submission" date="2016-09" db="EMBL/GenBank/DDBJ databases">
        <title>Rhizobium sp. nov., a novel species isolated from the rice rhizosphere.</title>
        <authorList>
            <person name="Zhao J."/>
            <person name="Zhang X."/>
        </authorList>
    </citation>
    <scope>NUCLEOTIDE SEQUENCE [LARGE SCALE GENOMIC DNA]</scope>
    <source>
        <strain evidence="3 4">MH17</strain>
    </source>
</reference>
<feature type="chain" id="PRO_5013203542" evidence="2">
    <location>
        <begin position="27"/>
        <end position="173"/>
    </location>
</feature>
<evidence type="ECO:0000313" key="4">
    <source>
        <dbReference type="Proteomes" id="UP000186143"/>
    </source>
</evidence>
<accession>A0A1Q9AKX5</accession>
<dbReference type="NCBIfam" id="TIGR02301">
    <property type="entry name" value="TIGR02301 family protein"/>
    <property type="match status" value="1"/>
</dbReference>
<evidence type="ECO:0000256" key="1">
    <source>
        <dbReference type="SAM" id="MobiDB-lite"/>
    </source>
</evidence>
<comment type="caution">
    <text evidence="3">The sequence shown here is derived from an EMBL/GenBank/DDBJ whole genome shotgun (WGS) entry which is preliminary data.</text>
</comment>
<feature type="compositionally biased region" description="Low complexity" evidence="1">
    <location>
        <begin position="53"/>
        <end position="73"/>
    </location>
</feature>
<dbReference type="STRING" id="1672749.BJF92_02280"/>
<feature type="region of interest" description="Disordered" evidence="1">
    <location>
        <begin position="40"/>
        <end position="73"/>
    </location>
</feature>
<dbReference type="Pfam" id="PF09539">
    <property type="entry name" value="DUF2385"/>
    <property type="match status" value="1"/>
</dbReference>
<dbReference type="AlphaFoldDB" id="A0A1Q9AKX5"/>
<dbReference type="Proteomes" id="UP000186143">
    <property type="component" value="Unassembled WGS sequence"/>
</dbReference>
<sequence length="173" mass="18479">MRNSAKWIDSARACITVLFCSSLAAAAPLPATAQLTEVQTKAPGAARQENTTPSGAPSSGAQTAAPATPQSQPAAYDPRLMRLAEILGSVHYLRTLCASPDAGDWRQSMEALIAQEARNEEERRTRLTAAFNRGYRSFASVYTQCTAAAVEAERQYRAEGATLAAEIVARFGN</sequence>
<gene>
    <name evidence="3" type="ORF">BJF92_02280</name>
</gene>
<evidence type="ECO:0000256" key="2">
    <source>
        <dbReference type="SAM" id="SignalP"/>
    </source>
</evidence>
<keyword evidence="2" id="KW-0732">Signal</keyword>
<protein>
    <submittedName>
        <fullName evidence="3">TIGR02301 family protein</fullName>
    </submittedName>
</protein>
<dbReference type="OrthoDB" id="8481666at2"/>
<dbReference type="EMBL" id="MKIO01000025">
    <property type="protein sequence ID" value="OLP55959.1"/>
    <property type="molecule type" value="Genomic_DNA"/>
</dbReference>
<dbReference type="RefSeq" id="WP_075634445.1">
    <property type="nucleotide sequence ID" value="NZ_MKIO01000025.1"/>
</dbReference>
<organism evidence="3 4">
    <name type="scientific">Xaviernesmea rhizosphaerae</name>
    <dbReference type="NCBI Taxonomy" id="1672749"/>
    <lineage>
        <taxon>Bacteria</taxon>
        <taxon>Pseudomonadati</taxon>
        <taxon>Pseudomonadota</taxon>
        <taxon>Alphaproteobacteria</taxon>
        <taxon>Hyphomicrobiales</taxon>
        <taxon>Rhizobiaceae</taxon>
        <taxon>Rhizobium/Agrobacterium group</taxon>
        <taxon>Xaviernesmea</taxon>
    </lineage>
</organism>
<evidence type="ECO:0000313" key="3">
    <source>
        <dbReference type="EMBL" id="OLP55959.1"/>
    </source>
</evidence>
<feature type="signal peptide" evidence="2">
    <location>
        <begin position="1"/>
        <end position="26"/>
    </location>
</feature>
<proteinExistence type="predicted"/>
<name>A0A1Q9AKX5_9HYPH</name>
<dbReference type="InterPro" id="IPR012645">
    <property type="entry name" value="CHP02301"/>
</dbReference>